<protein>
    <submittedName>
        <fullName evidence="3">PrcB C-terminal</fullName>
    </submittedName>
</protein>
<evidence type="ECO:0000256" key="1">
    <source>
        <dbReference type="SAM" id="MobiDB-lite"/>
    </source>
</evidence>
<feature type="region of interest" description="Disordered" evidence="1">
    <location>
        <begin position="103"/>
        <end position="122"/>
    </location>
</feature>
<dbReference type="EMBL" id="FNNQ01000004">
    <property type="protein sequence ID" value="SDW52670.1"/>
    <property type="molecule type" value="Genomic_DNA"/>
</dbReference>
<proteinExistence type="predicted"/>
<accession>A0A1H2U9C2</accession>
<sequence length="122" mass="13645">MVSGSDRPSYRLISRGGEKQFHTSILEWVSSAKKERGVHVKEYEGFHYLLIAAGMKPNPGYRLVIEQVREDTVYIRELPPSEGMMTPQVVTYPYLLLRGKGSPPEVLDSITGKQITPSGPDP</sequence>
<dbReference type="InterPro" id="IPR025748">
    <property type="entry name" value="PrcB_C_dom"/>
</dbReference>
<name>A0A1H2U9C2_9BACL</name>
<dbReference type="Pfam" id="PF14343">
    <property type="entry name" value="PrcB_C"/>
    <property type="match status" value="1"/>
</dbReference>
<evidence type="ECO:0000313" key="4">
    <source>
        <dbReference type="Proteomes" id="UP000198534"/>
    </source>
</evidence>
<dbReference type="RefSeq" id="WP_177167905.1">
    <property type="nucleotide sequence ID" value="NZ_FNNQ01000004.1"/>
</dbReference>
<dbReference type="AlphaFoldDB" id="A0A1H2U9C2"/>
<feature type="compositionally biased region" description="Polar residues" evidence="1">
    <location>
        <begin position="111"/>
        <end position="122"/>
    </location>
</feature>
<dbReference type="STRING" id="1048340.SAMN05444487_10439"/>
<dbReference type="Proteomes" id="UP000198534">
    <property type="component" value="Unassembled WGS sequence"/>
</dbReference>
<feature type="domain" description="PrcB C-terminal" evidence="2">
    <location>
        <begin position="48"/>
        <end position="98"/>
    </location>
</feature>
<gene>
    <name evidence="3" type="ORF">SAMN05444487_10439</name>
</gene>
<organism evidence="3 4">
    <name type="scientific">Marininema mesophilum</name>
    <dbReference type="NCBI Taxonomy" id="1048340"/>
    <lineage>
        <taxon>Bacteria</taxon>
        <taxon>Bacillati</taxon>
        <taxon>Bacillota</taxon>
        <taxon>Bacilli</taxon>
        <taxon>Bacillales</taxon>
        <taxon>Thermoactinomycetaceae</taxon>
        <taxon>Marininema</taxon>
    </lineage>
</organism>
<reference evidence="3 4" key="1">
    <citation type="submission" date="2016-10" db="EMBL/GenBank/DDBJ databases">
        <authorList>
            <person name="de Groot N.N."/>
        </authorList>
    </citation>
    <scope>NUCLEOTIDE SEQUENCE [LARGE SCALE GENOMIC DNA]</scope>
    <source>
        <strain evidence="3 4">DSM 45610</strain>
    </source>
</reference>
<evidence type="ECO:0000259" key="2">
    <source>
        <dbReference type="Pfam" id="PF14343"/>
    </source>
</evidence>
<evidence type="ECO:0000313" key="3">
    <source>
        <dbReference type="EMBL" id="SDW52670.1"/>
    </source>
</evidence>
<keyword evidence="4" id="KW-1185">Reference proteome</keyword>